<protein>
    <recommendedName>
        <fullName evidence="3">Glycosyltransferase family 69 protein</fullName>
    </recommendedName>
</protein>
<evidence type="ECO:0000313" key="2">
    <source>
        <dbReference type="Proteomes" id="UP000008837"/>
    </source>
</evidence>
<keyword evidence="2" id="KW-1185">Reference proteome</keyword>
<dbReference type="GeneID" id="5853826"/>
<organism evidence="1 2">
    <name type="scientific">Malassezia globosa (strain ATCC MYA-4612 / CBS 7966)</name>
    <name type="common">Dandruff-associated fungus</name>
    <dbReference type="NCBI Taxonomy" id="425265"/>
    <lineage>
        <taxon>Eukaryota</taxon>
        <taxon>Fungi</taxon>
        <taxon>Dikarya</taxon>
        <taxon>Basidiomycota</taxon>
        <taxon>Ustilaginomycotina</taxon>
        <taxon>Malasseziomycetes</taxon>
        <taxon>Malasseziales</taxon>
        <taxon>Malasseziaceae</taxon>
        <taxon>Malassezia</taxon>
    </lineage>
</organism>
<dbReference type="PANTHER" id="PTHR34144:SF7">
    <property type="entry name" value="EXPORT PROTEIN (CAP59), PUTATIVE (AFU_ORTHOLOGUE AFUA_7G05020)-RELATED"/>
    <property type="match status" value="1"/>
</dbReference>
<accession>A8Q9S8</accession>
<gene>
    <name evidence="1" type="ORF">MGL_3554</name>
</gene>
<name>A8Q9S8_MALGO</name>
<evidence type="ECO:0000313" key="1">
    <source>
        <dbReference type="EMBL" id="EDP42305.1"/>
    </source>
</evidence>
<dbReference type="VEuPathDB" id="FungiDB:MGL_3554"/>
<dbReference type="InterPro" id="IPR021047">
    <property type="entry name" value="Mannosyltransferase_CMT1"/>
</dbReference>
<dbReference type="STRING" id="425265.A8Q9S8"/>
<dbReference type="OrthoDB" id="262547at2759"/>
<dbReference type="Proteomes" id="UP000008837">
    <property type="component" value="Unassembled WGS sequence"/>
</dbReference>
<dbReference type="PANTHER" id="PTHR34144">
    <property type="entry name" value="CHROMOSOME 8, WHOLE GENOME SHOTGUN SEQUENCE"/>
    <property type="match status" value="1"/>
</dbReference>
<reference evidence="1 2" key="1">
    <citation type="journal article" date="2007" name="Proc. Natl. Acad. Sci. U.S.A.">
        <title>Dandruff-associated Malassezia genomes reveal convergent and divergent virulence traits shared with plant and human fungal pathogens.</title>
        <authorList>
            <person name="Xu J."/>
            <person name="Saunders C.W."/>
            <person name="Hu P."/>
            <person name="Grant R.A."/>
            <person name="Boekhout T."/>
            <person name="Kuramae E.E."/>
            <person name="Kronstad J.W."/>
            <person name="Deangelis Y.M."/>
            <person name="Reeder N.L."/>
            <person name="Johnstone K.R."/>
            <person name="Leland M."/>
            <person name="Fieno A.M."/>
            <person name="Begley W.M."/>
            <person name="Sun Y."/>
            <person name="Lacey M.P."/>
            <person name="Chaudhary T."/>
            <person name="Keough T."/>
            <person name="Chu L."/>
            <person name="Sears R."/>
            <person name="Yuan B."/>
            <person name="Dawson T.L.Jr."/>
        </authorList>
    </citation>
    <scope>NUCLEOTIDE SEQUENCE [LARGE SCALE GENOMIC DNA]</scope>
    <source>
        <strain evidence="2">ATCC MYA-4612 / CBS 7966</strain>
    </source>
</reference>
<proteinExistence type="predicted"/>
<dbReference type="Pfam" id="PF11735">
    <property type="entry name" value="CAP59_mtransfer"/>
    <property type="match status" value="1"/>
</dbReference>
<dbReference type="KEGG" id="mgl:MGL_3554"/>
<comment type="caution">
    <text evidence="1">The sequence shown here is derived from an EMBL/GenBank/DDBJ whole genome shotgun (WGS) entry which is preliminary data.</text>
</comment>
<dbReference type="RefSeq" id="XP_001729519.1">
    <property type="nucleotide sequence ID" value="XM_001729467.1"/>
</dbReference>
<dbReference type="OMA" id="FRTHPEC"/>
<dbReference type="AlphaFoldDB" id="A8Q9S8"/>
<sequence length="373" mass="43862">MLCFLRGWTPRHLTIPATWNTPNSNETYFIVSLLRDSEKILPQYTQSILSFAQDVGPQNVFVSIFENDSRDRTPIMLKDFRSKLLSRGIPHHINSTQLPSSIRSYERIRRLSTLRNFAMRPMYEEMRNGLQKRPFTKVVWINDVFFNKNMLHHLLHTANGTYDQVCALDYFWLGFYDTWVMRDRYGMTVRPLWPYFRRGHDRSGINALEPVPVNSCWNGMTVFDARWFLPASAPRTSIPNAQHPTSPVIVSVPPAPLVRDDGIDTPAKLPLEFRTCRSCNVSEALLTSLDMHRIAAPRRPRIYVNPAVKVAYDYPSYYLYNYLLRWYVVQPWRYVWETWIERRLFSWLADLGNRHDSCASLLNQMWTNEPVMT</sequence>
<dbReference type="EMBL" id="AAYY01000013">
    <property type="protein sequence ID" value="EDP42305.1"/>
    <property type="molecule type" value="Genomic_DNA"/>
</dbReference>
<dbReference type="InParanoid" id="A8Q9S8"/>
<evidence type="ECO:0008006" key="3">
    <source>
        <dbReference type="Google" id="ProtNLM"/>
    </source>
</evidence>